<organism evidence="1 2">
    <name type="scientific">Glycomyces buryatensis</name>
    <dbReference type="NCBI Taxonomy" id="2570927"/>
    <lineage>
        <taxon>Bacteria</taxon>
        <taxon>Bacillati</taxon>
        <taxon>Actinomycetota</taxon>
        <taxon>Actinomycetes</taxon>
        <taxon>Glycomycetales</taxon>
        <taxon>Glycomycetaceae</taxon>
        <taxon>Glycomyces</taxon>
    </lineage>
</organism>
<reference evidence="1 2" key="2">
    <citation type="submission" date="2019-05" db="EMBL/GenBank/DDBJ databases">
        <title>Glycomyces buryatensis sp. nov.</title>
        <authorList>
            <person name="Nikitina E."/>
        </authorList>
    </citation>
    <scope>NUCLEOTIDE SEQUENCE [LARGE SCALE GENOMIC DNA]</scope>
    <source>
        <strain evidence="1 2">18</strain>
    </source>
</reference>
<dbReference type="GO" id="GO:0003677">
    <property type="term" value="F:DNA binding"/>
    <property type="evidence" value="ECO:0007669"/>
    <property type="project" value="InterPro"/>
</dbReference>
<dbReference type="Gene3D" id="3.30.1310.10">
    <property type="entry name" value="Nucleoid-associated protein YbaB-like domain"/>
    <property type="match status" value="1"/>
</dbReference>
<sequence length="309" mass="32781">MVPGGSDRHAPCGEALLTAGFLPGCEIWSLCLLFRAVTGASMPGQDEIARQLAESRAALAQATASPEDHQAQPVTAESARGLISVTLGADGRVERIKVEPKGFKEGSDFIAEHVQLAMNDALAQRSKMVGTDEPVPDLGSINESMAAIQDSSLRQFQAMSASITQVMGKLGRRQEVRMFGEEQIAQQLAATRETLSQGPTSAGAQTEPIKTEAADGRIKITLGTDGRFEPIKMTLSALKDGPEALVEQLKLGLNDALDQRTEMIGAPAPVADPEAMNQRLAGLQDASLRQFQDMSASIGEVMSKLNGGR</sequence>
<comment type="caution">
    <text evidence="1">The sequence shown here is derived from an EMBL/GenBank/DDBJ whole genome shotgun (WGS) entry which is preliminary data.</text>
</comment>
<dbReference type="InterPro" id="IPR004401">
    <property type="entry name" value="YbaB/EbfC"/>
</dbReference>
<accession>A0A4S8Q0Z7</accession>
<dbReference type="OrthoDB" id="5188590at2"/>
<evidence type="ECO:0000313" key="2">
    <source>
        <dbReference type="Proteomes" id="UP000308760"/>
    </source>
</evidence>
<evidence type="ECO:0000313" key="1">
    <source>
        <dbReference type="EMBL" id="THV37753.1"/>
    </source>
</evidence>
<reference evidence="2" key="1">
    <citation type="submission" date="2019-04" db="EMBL/GenBank/DDBJ databases">
        <title>Nocardioides xinjiangensis sp. nov.</title>
        <authorList>
            <person name="Liu S."/>
        </authorList>
    </citation>
    <scope>NUCLEOTIDE SEQUENCE [LARGE SCALE GENOMIC DNA]</scope>
    <source>
        <strain evidence="2">18</strain>
    </source>
</reference>
<dbReference type="EMBL" id="STGY01000068">
    <property type="protein sequence ID" value="THV37753.1"/>
    <property type="molecule type" value="Genomic_DNA"/>
</dbReference>
<keyword evidence="2" id="KW-1185">Reference proteome</keyword>
<dbReference type="SUPFAM" id="SSF82607">
    <property type="entry name" value="YbaB-like"/>
    <property type="match status" value="1"/>
</dbReference>
<dbReference type="InterPro" id="IPR036894">
    <property type="entry name" value="YbaB-like_sf"/>
</dbReference>
<proteinExistence type="predicted"/>
<dbReference type="AlphaFoldDB" id="A0A4S8Q0Z7"/>
<protein>
    <submittedName>
        <fullName evidence="1">YbaB/EbfC family nucleoid-associated protein</fullName>
    </submittedName>
</protein>
<name>A0A4S8Q0Z7_9ACTN</name>
<gene>
    <name evidence="1" type="ORF">FAB82_20125</name>
</gene>
<dbReference type="Proteomes" id="UP000308760">
    <property type="component" value="Unassembled WGS sequence"/>
</dbReference>
<dbReference type="Pfam" id="PF02575">
    <property type="entry name" value="YbaB_DNA_bd"/>
    <property type="match status" value="1"/>
</dbReference>